<dbReference type="InterPro" id="IPR026891">
    <property type="entry name" value="Fn3-like"/>
</dbReference>
<dbReference type="Pfam" id="PF14310">
    <property type="entry name" value="Fn3-like"/>
    <property type="match status" value="1"/>
</dbReference>
<proteinExistence type="inferred from homology"/>
<comment type="caution">
    <text evidence="6">The sequence shown here is derived from an EMBL/GenBank/DDBJ whole genome shotgun (WGS) entry which is preliminary data.</text>
</comment>
<feature type="domain" description="Fibronectin type III-like" evidence="5">
    <location>
        <begin position="743"/>
        <end position="810"/>
    </location>
</feature>
<dbReference type="Proteomes" id="UP000215896">
    <property type="component" value="Unassembled WGS sequence"/>
</dbReference>
<reference evidence="6 7" key="1">
    <citation type="submission" date="2017-07" db="EMBL/GenBank/DDBJ databases">
        <title>Draft whole genome sequences of clinical Proprionibacteriaceae strains.</title>
        <authorList>
            <person name="Bernier A.-M."/>
            <person name="Bernard K."/>
            <person name="Domingo M.-C."/>
        </authorList>
    </citation>
    <scope>NUCLEOTIDE SEQUENCE [LARGE SCALE GENOMIC DNA]</scope>
    <source>
        <strain evidence="6 7">NML 030167</strain>
    </source>
</reference>
<dbReference type="SUPFAM" id="SSF52279">
    <property type="entry name" value="Beta-D-glucan exohydrolase, C-terminal domain"/>
    <property type="match status" value="1"/>
</dbReference>
<dbReference type="InterPro" id="IPR036881">
    <property type="entry name" value="Glyco_hydro_3_C_sf"/>
</dbReference>
<dbReference type="Gene3D" id="2.60.40.10">
    <property type="entry name" value="Immunoglobulins"/>
    <property type="match status" value="1"/>
</dbReference>
<dbReference type="InterPro" id="IPR036962">
    <property type="entry name" value="Glyco_hydro_3_N_sf"/>
</dbReference>
<organism evidence="6 7">
    <name type="scientific">Enemella evansiae</name>
    <dbReference type="NCBI Taxonomy" id="2016499"/>
    <lineage>
        <taxon>Bacteria</taxon>
        <taxon>Bacillati</taxon>
        <taxon>Actinomycetota</taxon>
        <taxon>Actinomycetes</taxon>
        <taxon>Propionibacteriales</taxon>
        <taxon>Propionibacteriaceae</taxon>
        <taxon>Enemella</taxon>
    </lineage>
</organism>
<keyword evidence="2 4" id="KW-0378">Hydrolase</keyword>
<dbReference type="Gene3D" id="3.20.20.300">
    <property type="entry name" value="Glycoside hydrolase, family 3, N-terminal domain"/>
    <property type="match status" value="1"/>
</dbReference>
<dbReference type="Gene3D" id="3.40.50.1700">
    <property type="entry name" value="Glycoside hydrolase family 3 C-terminal domain"/>
    <property type="match status" value="1"/>
</dbReference>
<evidence type="ECO:0000313" key="6">
    <source>
        <dbReference type="EMBL" id="OYO13509.1"/>
    </source>
</evidence>
<dbReference type="PROSITE" id="PS00775">
    <property type="entry name" value="GLYCOSYL_HYDROL_F3"/>
    <property type="match status" value="1"/>
</dbReference>
<dbReference type="SMART" id="SM01217">
    <property type="entry name" value="Fn3_like"/>
    <property type="match status" value="1"/>
</dbReference>
<dbReference type="Gene3D" id="2.60.120.260">
    <property type="entry name" value="Galactose-binding domain-like"/>
    <property type="match status" value="1"/>
</dbReference>
<dbReference type="OrthoDB" id="9803863at2"/>
<dbReference type="PANTHER" id="PTHR42715">
    <property type="entry name" value="BETA-GLUCOSIDASE"/>
    <property type="match status" value="1"/>
</dbReference>
<dbReference type="InterPro" id="IPR017853">
    <property type="entry name" value="GH"/>
</dbReference>
<dbReference type="PRINTS" id="PR00133">
    <property type="entry name" value="GLHYDRLASE3"/>
</dbReference>
<accession>A0A255GC92</accession>
<protein>
    <submittedName>
        <fullName evidence="6">Family 3 glycosyl hydrolase</fullName>
    </submittedName>
</protein>
<evidence type="ECO:0000256" key="4">
    <source>
        <dbReference type="RuleBase" id="RU361161"/>
    </source>
</evidence>
<dbReference type="PANTHER" id="PTHR42715:SF10">
    <property type="entry name" value="BETA-GLUCOSIDASE"/>
    <property type="match status" value="1"/>
</dbReference>
<name>A0A255GC92_9ACTN</name>
<sequence length="825" mass="87014">MPMPTIDELIARLDLNQKVRLLTGSAAFSLAPEPAIDLARVDISDGPTGVRGLKFIGGDRVVLFPSATVLASAWDEELIEEVGRVVADEAERQQIATVLGPTINLHRTPLGGRLFEQYSEDPLLTGRIAAGYVRGIQQQGIGACLKHLAANEAETERNTVDSVLDERTLREVYLLPFEIAIAEDPWMVMASYNKVNGTTATENAQLLRGVLRDDWDWDGVVVSDWYATRTTVESAAGGLDLVMPGPHGPWGDALVAAVREGRLAESVIDEKVRRVLAHADRAGLLGRERTWRDGIPAPDSPERVAQLTGFAAAGFTLLKNDGVLPLEPGTRVAAIGRPVVQTVGMGGGSATVNAPYQRSIAEGLTGVSDRLGSLVVVDGVEVRDRAVTAGPGTLIDPVTGTEGVRARYFDAAGELLAEVHSDVASVSVGFDDDLPRPATAVELRGVLTRGGLLEVGALGSGAWQLLVGDQRSELILSISGHDPGEAMLKPPSRSTPMQVAAGTEIVARVDITGGAGTASSADNAELDALNASGAGPKGIVAGPAARPVEEVIAEAVAAARTADVAIVGVGLTEEQETEAVDKSTLALPGEQDRLVREVAAVAPRTVVVVNASTPVLMPWEDEVDAVLVVGLPGQEGGLAIARVLLGELEPAGRLVTTWPVADGATPAWEVVPENGRLVYREGTFVGHRGHQPYGLAPRPAHWFGEGLGWGDFSYGEPELGTDADGRHVVSVEVHNAADRASREVVQVYLRPSDPAEPVRLVGFAAARIPAGEQARVEVVCDPRLWRSWDERAGRWTDLAPGGELLVARGLGDVRGRVRLDAPISG</sequence>
<evidence type="ECO:0000313" key="7">
    <source>
        <dbReference type="Proteomes" id="UP000215896"/>
    </source>
</evidence>
<dbReference type="InterPro" id="IPR013783">
    <property type="entry name" value="Ig-like_fold"/>
</dbReference>
<keyword evidence="4" id="KW-0326">Glycosidase</keyword>
<evidence type="ECO:0000256" key="2">
    <source>
        <dbReference type="ARBA" id="ARBA00022801"/>
    </source>
</evidence>
<evidence type="ECO:0000256" key="3">
    <source>
        <dbReference type="ARBA" id="ARBA00023277"/>
    </source>
</evidence>
<dbReference type="InterPro" id="IPR001764">
    <property type="entry name" value="Glyco_hydro_3_N"/>
</dbReference>
<dbReference type="GO" id="GO:0005975">
    <property type="term" value="P:carbohydrate metabolic process"/>
    <property type="evidence" value="ECO:0007669"/>
    <property type="project" value="InterPro"/>
</dbReference>
<dbReference type="AlphaFoldDB" id="A0A255GC92"/>
<evidence type="ECO:0000256" key="1">
    <source>
        <dbReference type="ARBA" id="ARBA00005336"/>
    </source>
</evidence>
<keyword evidence="3" id="KW-0119">Carbohydrate metabolism</keyword>
<dbReference type="GO" id="GO:0004553">
    <property type="term" value="F:hydrolase activity, hydrolyzing O-glycosyl compounds"/>
    <property type="evidence" value="ECO:0007669"/>
    <property type="project" value="InterPro"/>
</dbReference>
<dbReference type="SUPFAM" id="SSF51445">
    <property type="entry name" value="(Trans)glycosidases"/>
    <property type="match status" value="1"/>
</dbReference>
<gene>
    <name evidence="6" type="ORF">CGZ94_11100</name>
</gene>
<keyword evidence="7" id="KW-1185">Reference proteome</keyword>
<comment type="similarity">
    <text evidence="1 4">Belongs to the glycosyl hydrolase 3 family.</text>
</comment>
<dbReference type="InterPro" id="IPR002772">
    <property type="entry name" value="Glyco_hydro_3_C"/>
</dbReference>
<dbReference type="InterPro" id="IPR019800">
    <property type="entry name" value="Glyco_hydro_3_AS"/>
</dbReference>
<dbReference type="InterPro" id="IPR050288">
    <property type="entry name" value="Cellulose_deg_GH3"/>
</dbReference>
<dbReference type="Pfam" id="PF01915">
    <property type="entry name" value="Glyco_hydro_3_C"/>
    <property type="match status" value="1"/>
</dbReference>
<dbReference type="Pfam" id="PF00933">
    <property type="entry name" value="Glyco_hydro_3"/>
    <property type="match status" value="1"/>
</dbReference>
<evidence type="ECO:0000259" key="5">
    <source>
        <dbReference type="SMART" id="SM01217"/>
    </source>
</evidence>
<dbReference type="EMBL" id="NMVO01000013">
    <property type="protein sequence ID" value="OYO13509.1"/>
    <property type="molecule type" value="Genomic_DNA"/>
</dbReference>